<dbReference type="InterPro" id="IPR008538">
    <property type="entry name" value="Uma2"/>
</dbReference>
<sequence>MPVARRGAFIDLDGYDRLCAQAEDGERLEYIDGQVFRMMVGGSTAHHALTRRLDNLIADRLAPDGPCASFRETMRLEAGAARFYPDVFVSCGGRVVPDPDMKGVASAIVILEVLSPSTERYDRGRKWLAYQSLPDLRHFVLVAQDQRRIEAFHREGTGWRYELLQAPDAALRLDAVAVDLRLDEIYAVVPMLATESHDRPPRPVFGPAHLARIAGLKGLAVSRGVEALLAELDGDECAAAVTVLVGMAGPPAKEPWKAVLPERLHHRLDTALHGAA</sequence>
<dbReference type="PANTHER" id="PTHR36558:SF1">
    <property type="entry name" value="RESTRICTION ENDONUCLEASE DOMAIN-CONTAINING PROTEIN-RELATED"/>
    <property type="match status" value="1"/>
</dbReference>
<organism evidence="2 3">
    <name type="scientific">Methylobacterium currus</name>
    <dbReference type="NCBI Taxonomy" id="2051553"/>
    <lineage>
        <taxon>Bacteria</taxon>
        <taxon>Pseudomonadati</taxon>
        <taxon>Pseudomonadota</taxon>
        <taxon>Alphaproteobacteria</taxon>
        <taxon>Hyphomicrobiales</taxon>
        <taxon>Methylobacteriaceae</taxon>
        <taxon>Methylobacterium</taxon>
    </lineage>
</organism>
<feature type="domain" description="Putative restriction endonuclease" evidence="1">
    <location>
        <begin position="14"/>
        <end position="180"/>
    </location>
</feature>
<dbReference type="Gene3D" id="3.90.1570.10">
    <property type="entry name" value="tt1808, chain A"/>
    <property type="match status" value="1"/>
</dbReference>
<keyword evidence="3" id="KW-1185">Reference proteome</keyword>
<reference evidence="2 3" key="1">
    <citation type="submission" date="2018-04" db="EMBL/GenBank/DDBJ databases">
        <title>Methylobacterium sp. PR1016A genome.</title>
        <authorList>
            <person name="Park W."/>
        </authorList>
    </citation>
    <scope>NUCLEOTIDE SEQUENCE [LARGE SCALE GENOMIC DNA]</scope>
    <source>
        <strain evidence="2 3">PR1016A</strain>
    </source>
</reference>
<proteinExistence type="predicted"/>
<keyword evidence="2" id="KW-0255">Endonuclease</keyword>
<dbReference type="InterPro" id="IPR012296">
    <property type="entry name" value="Nuclease_put_TT1808"/>
</dbReference>
<evidence type="ECO:0000313" key="2">
    <source>
        <dbReference type="EMBL" id="AWB22036.1"/>
    </source>
</evidence>
<name>A0A2R4WKJ1_9HYPH</name>
<dbReference type="GO" id="GO:0004519">
    <property type="term" value="F:endonuclease activity"/>
    <property type="evidence" value="ECO:0007669"/>
    <property type="project" value="UniProtKB-KW"/>
</dbReference>
<dbReference type="Proteomes" id="UP000244755">
    <property type="component" value="Chromosome 1"/>
</dbReference>
<dbReference type="KEGG" id="mee:DA075_14810"/>
<dbReference type="SUPFAM" id="SSF52980">
    <property type="entry name" value="Restriction endonuclease-like"/>
    <property type="match status" value="1"/>
</dbReference>
<dbReference type="AlphaFoldDB" id="A0A2R4WKJ1"/>
<protein>
    <submittedName>
        <fullName evidence="2">Uma2 family endonuclease</fullName>
    </submittedName>
</protein>
<accession>A0A2R4WKJ1</accession>
<dbReference type="RefSeq" id="WP_099953878.1">
    <property type="nucleotide sequence ID" value="NZ_CP028843.1"/>
</dbReference>
<evidence type="ECO:0000313" key="3">
    <source>
        <dbReference type="Proteomes" id="UP000244755"/>
    </source>
</evidence>
<dbReference type="Pfam" id="PF05685">
    <property type="entry name" value="Uma2"/>
    <property type="match status" value="1"/>
</dbReference>
<dbReference type="CDD" id="cd06260">
    <property type="entry name" value="DUF820-like"/>
    <property type="match status" value="1"/>
</dbReference>
<keyword evidence="2" id="KW-0540">Nuclease</keyword>
<dbReference type="OrthoDB" id="155284at2"/>
<dbReference type="InterPro" id="IPR011335">
    <property type="entry name" value="Restrct_endonuc-II-like"/>
</dbReference>
<dbReference type="PANTHER" id="PTHR36558">
    <property type="entry name" value="GLR1098 PROTEIN"/>
    <property type="match status" value="1"/>
</dbReference>
<dbReference type="EMBL" id="CP028843">
    <property type="protein sequence ID" value="AWB22036.1"/>
    <property type="molecule type" value="Genomic_DNA"/>
</dbReference>
<evidence type="ECO:0000259" key="1">
    <source>
        <dbReference type="Pfam" id="PF05685"/>
    </source>
</evidence>
<keyword evidence="2" id="KW-0378">Hydrolase</keyword>
<gene>
    <name evidence="2" type="ORF">DA075_14810</name>
</gene>